<evidence type="ECO:0000259" key="2">
    <source>
        <dbReference type="Pfam" id="PF21053"/>
    </source>
</evidence>
<feature type="domain" description="Biogenesis factor required for ATP synthase 1-like C-terminal" evidence="2">
    <location>
        <begin position="141"/>
        <end position="273"/>
    </location>
</feature>
<dbReference type="Pfam" id="PF12204">
    <property type="entry name" value="DUF3598_N"/>
    <property type="match status" value="1"/>
</dbReference>
<dbReference type="InterPro" id="IPR022017">
    <property type="entry name" value="BFA1-like_DUF3598"/>
</dbReference>
<dbReference type="STRING" id="1173020.Cha6605_2711"/>
<evidence type="ECO:0000259" key="1">
    <source>
        <dbReference type="Pfam" id="PF12204"/>
    </source>
</evidence>
<dbReference type="OrthoDB" id="516684at2"/>
<dbReference type="GO" id="GO:0000918">
    <property type="term" value="P:division septum site selection"/>
    <property type="evidence" value="ECO:0007669"/>
    <property type="project" value="TreeGrafter"/>
</dbReference>
<reference evidence="3 4" key="1">
    <citation type="submission" date="2012-05" db="EMBL/GenBank/DDBJ databases">
        <title>Finished chromosome of genome of Chamaesiphon sp. PCC 6605.</title>
        <authorList>
            <consortium name="US DOE Joint Genome Institute"/>
            <person name="Gugger M."/>
            <person name="Coursin T."/>
            <person name="Rippka R."/>
            <person name="Tandeau De Marsac N."/>
            <person name="Huntemann M."/>
            <person name="Wei C.-L."/>
            <person name="Han J."/>
            <person name="Detter J.C."/>
            <person name="Han C."/>
            <person name="Tapia R."/>
            <person name="Chen A."/>
            <person name="Kyrpides N."/>
            <person name="Mavromatis K."/>
            <person name="Markowitz V."/>
            <person name="Szeto E."/>
            <person name="Ivanova N."/>
            <person name="Pagani I."/>
            <person name="Pati A."/>
            <person name="Goodwin L."/>
            <person name="Nordberg H.P."/>
            <person name="Cantor M.N."/>
            <person name="Hua S.X."/>
            <person name="Woyke T."/>
            <person name="Kerfeld C.A."/>
        </authorList>
    </citation>
    <scope>NUCLEOTIDE SEQUENCE [LARGE SCALE GENOMIC DNA]</scope>
    <source>
        <strain evidence="4">ATCC 27169 / PCC 6605</strain>
    </source>
</reference>
<name>K9UH32_CHAP6</name>
<dbReference type="EMBL" id="CP003600">
    <property type="protein sequence ID" value="AFY93751.1"/>
    <property type="molecule type" value="Genomic_DNA"/>
</dbReference>
<accession>K9UH32</accession>
<feature type="domain" description="DUF3598" evidence="1">
    <location>
        <begin position="1"/>
        <end position="136"/>
    </location>
</feature>
<dbReference type="Proteomes" id="UP000010366">
    <property type="component" value="Chromosome"/>
</dbReference>
<dbReference type="GO" id="GO:0005886">
    <property type="term" value="C:plasma membrane"/>
    <property type="evidence" value="ECO:0007669"/>
    <property type="project" value="TreeGrafter"/>
</dbReference>
<keyword evidence="4" id="KW-1185">Reference proteome</keyword>
<dbReference type="KEGG" id="cmp:Cha6605_2711"/>
<dbReference type="eggNOG" id="ENOG502Z85V">
    <property type="taxonomic scope" value="Bacteria"/>
</dbReference>
<dbReference type="SUPFAM" id="SSF50814">
    <property type="entry name" value="Lipocalins"/>
    <property type="match status" value="2"/>
</dbReference>
<dbReference type="InterPro" id="IPR048378">
    <property type="entry name" value="BFA1-like_C"/>
</dbReference>
<dbReference type="RefSeq" id="WP_015159897.1">
    <property type="nucleotide sequence ID" value="NC_019697.1"/>
</dbReference>
<proteinExistence type="predicted"/>
<dbReference type="HOGENOM" id="CLU_1000544_0_0_3"/>
<evidence type="ECO:0000313" key="3">
    <source>
        <dbReference type="EMBL" id="AFY93751.1"/>
    </source>
</evidence>
<dbReference type="PANTHER" id="PTHR33404">
    <property type="entry name" value="CELL DIVISION TOPOLOGICAL SPECIFICITY FACTOR HOMOLOG, CHLOROPLASTIC"/>
    <property type="match status" value="1"/>
</dbReference>
<organism evidence="3 4">
    <name type="scientific">Chamaesiphon minutus (strain ATCC 27169 / PCC 6605)</name>
    <dbReference type="NCBI Taxonomy" id="1173020"/>
    <lineage>
        <taxon>Bacteria</taxon>
        <taxon>Bacillati</taxon>
        <taxon>Cyanobacteriota</taxon>
        <taxon>Cyanophyceae</taxon>
        <taxon>Gomontiellales</taxon>
        <taxon>Chamaesiphonaceae</taxon>
        <taxon>Chamaesiphon</taxon>
    </lineage>
</organism>
<gene>
    <name evidence="3" type="ORF">Cha6605_2711</name>
</gene>
<dbReference type="Pfam" id="PF21053">
    <property type="entry name" value="BFA1_C"/>
    <property type="match status" value="1"/>
</dbReference>
<dbReference type="PATRIC" id="fig|1173020.3.peg.3089"/>
<sequence>MESNWDNFLKNAGEWVGTFSQVSTDGELLGSTPSILTLEALENNQLVKFRLRRFANGTSEQPTSDTAQEYRSLGRQAVFFDTGAFSKGSLQVAPFTEFGAEYGFVAENRRSRLVQLFDKQGGFNSLTLIREMREGTDAKLRPDLTVEQLVGKWAGKACTFYADWQDPKTFPTSLEVKQVGDSLEQQLAFGDRTIASAAKIDGNILHFESGAAARKILLLPDGASSNTPLQVSHRQSFFVEAGWLLADDERQRLIRNYNDKGEWISSTHVVEYRSR</sequence>
<dbReference type="PANTHER" id="PTHR33404:SF1">
    <property type="entry name" value="SLL0497 PROTEIN"/>
    <property type="match status" value="1"/>
</dbReference>
<dbReference type="AlphaFoldDB" id="K9UH32"/>
<protein>
    <submittedName>
        <fullName evidence="3">Uncharacterized protein</fullName>
    </submittedName>
</protein>
<dbReference type="Gene3D" id="2.40.128.20">
    <property type="match status" value="2"/>
</dbReference>
<evidence type="ECO:0000313" key="4">
    <source>
        <dbReference type="Proteomes" id="UP000010366"/>
    </source>
</evidence>
<dbReference type="InterPro" id="IPR012674">
    <property type="entry name" value="Calycin"/>
</dbReference>